<name>A0A8D8RBS2_9HEMI</name>
<keyword evidence="1" id="KW-0472">Membrane</keyword>
<feature type="transmembrane region" description="Helical" evidence="1">
    <location>
        <begin position="48"/>
        <end position="69"/>
    </location>
</feature>
<dbReference type="EMBL" id="HBUF01143687">
    <property type="protein sequence ID" value="CAG6646777.1"/>
    <property type="molecule type" value="Transcribed_RNA"/>
</dbReference>
<proteinExistence type="predicted"/>
<reference evidence="2" key="1">
    <citation type="submission" date="2021-05" db="EMBL/GenBank/DDBJ databases">
        <authorList>
            <person name="Alioto T."/>
            <person name="Alioto T."/>
            <person name="Gomez Garrido J."/>
        </authorList>
    </citation>
    <scope>NUCLEOTIDE SEQUENCE</scope>
</reference>
<organism evidence="2">
    <name type="scientific">Cacopsylla melanoneura</name>
    <dbReference type="NCBI Taxonomy" id="428564"/>
    <lineage>
        <taxon>Eukaryota</taxon>
        <taxon>Metazoa</taxon>
        <taxon>Ecdysozoa</taxon>
        <taxon>Arthropoda</taxon>
        <taxon>Hexapoda</taxon>
        <taxon>Insecta</taxon>
        <taxon>Pterygota</taxon>
        <taxon>Neoptera</taxon>
        <taxon>Paraneoptera</taxon>
        <taxon>Hemiptera</taxon>
        <taxon>Sternorrhyncha</taxon>
        <taxon>Psylloidea</taxon>
        <taxon>Psyllidae</taxon>
        <taxon>Psyllinae</taxon>
        <taxon>Cacopsylla</taxon>
    </lineage>
</organism>
<protein>
    <submittedName>
        <fullName evidence="2">Uncharacterized protein</fullName>
    </submittedName>
</protein>
<keyword evidence="1" id="KW-0812">Transmembrane</keyword>
<keyword evidence="1" id="KW-1133">Transmembrane helix</keyword>
<dbReference type="AlphaFoldDB" id="A0A8D8RBS2"/>
<sequence>MKKTFLVLSLGKRGEEEEEKFNGKRQKVKRDEKKKLGKQTRNFQEKSFLYFVFVFHFFYLVSPIFNVVLLCKLIHSVHLFSLPFFSPSLSIIMCLSIIFTMVIFLVFALISCCVTCFEYQFAFCDVILQHFLLG</sequence>
<evidence type="ECO:0000256" key="1">
    <source>
        <dbReference type="SAM" id="Phobius"/>
    </source>
</evidence>
<accession>A0A8D8RBS2</accession>
<evidence type="ECO:0000313" key="2">
    <source>
        <dbReference type="EMBL" id="CAG6646777.1"/>
    </source>
</evidence>
<feature type="transmembrane region" description="Helical" evidence="1">
    <location>
        <begin position="89"/>
        <end position="110"/>
    </location>
</feature>